<reference evidence="2" key="1">
    <citation type="journal article" date="2020" name="mSystems">
        <title>Genome- and Community-Level Interaction Insights into Carbon Utilization and Element Cycling Functions of Hydrothermarchaeota in Hydrothermal Sediment.</title>
        <authorList>
            <person name="Zhou Z."/>
            <person name="Liu Y."/>
            <person name="Xu W."/>
            <person name="Pan J."/>
            <person name="Luo Z.H."/>
            <person name="Li M."/>
        </authorList>
    </citation>
    <scope>NUCLEOTIDE SEQUENCE [LARGE SCALE GENOMIC DNA]</scope>
    <source>
        <strain evidence="2">HyVt-324</strain>
    </source>
</reference>
<gene>
    <name evidence="2" type="ORF">ENH64_15750</name>
</gene>
<accession>A0A7V1BST1</accession>
<dbReference type="Pfam" id="PF13503">
    <property type="entry name" value="DUF4123"/>
    <property type="match status" value="1"/>
</dbReference>
<dbReference type="Proteomes" id="UP000885703">
    <property type="component" value="Unassembled WGS sequence"/>
</dbReference>
<dbReference type="InterPro" id="IPR025391">
    <property type="entry name" value="DUF4123"/>
</dbReference>
<name>A0A7V1BST1_9GAMM</name>
<proteinExistence type="predicted"/>
<evidence type="ECO:0000259" key="1">
    <source>
        <dbReference type="Pfam" id="PF13503"/>
    </source>
</evidence>
<dbReference type="EMBL" id="DRFO01000036">
    <property type="protein sequence ID" value="HDZ57910.1"/>
    <property type="molecule type" value="Genomic_DNA"/>
</dbReference>
<sequence>MEMKQGAILIDGAGLDNAFGWLYKNYPSHQPRPLLFDIPYVSLMHLGPILIDASEGSALYLAWTQGAEGLRNSVWLETIQPIDQIFSSLQQRLQVRSPDGRTLWLRMADARPLRKAWEVGAEWPAGFWYGISSVWLLSDGEPRLAWINEEPGLDCAPRADSANKQIMLDWPLLEALAQGTDNLEEVPT</sequence>
<protein>
    <submittedName>
        <fullName evidence="2">DUF4123 domain-containing protein</fullName>
    </submittedName>
</protein>
<feature type="domain" description="DUF4123" evidence="1">
    <location>
        <begin position="9"/>
        <end position="119"/>
    </location>
</feature>
<dbReference type="AlphaFoldDB" id="A0A7V1BST1"/>
<comment type="caution">
    <text evidence="2">The sequence shown here is derived from an EMBL/GenBank/DDBJ whole genome shotgun (WGS) entry which is preliminary data.</text>
</comment>
<evidence type="ECO:0000313" key="2">
    <source>
        <dbReference type="EMBL" id="HDZ57910.1"/>
    </source>
</evidence>
<organism evidence="2">
    <name type="scientific">Halopseudomonas xinjiangensis</name>
    <dbReference type="NCBI Taxonomy" id="487184"/>
    <lineage>
        <taxon>Bacteria</taxon>
        <taxon>Pseudomonadati</taxon>
        <taxon>Pseudomonadota</taxon>
        <taxon>Gammaproteobacteria</taxon>
        <taxon>Pseudomonadales</taxon>
        <taxon>Pseudomonadaceae</taxon>
        <taxon>Halopseudomonas</taxon>
    </lineage>
</organism>